<reference evidence="2" key="1">
    <citation type="submission" date="2022-06" db="EMBL/GenBank/DDBJ databases">
        <title>Sequencing the genomes of 1000 actinobacteria strains.</title>
        <authorList>
            <person name="Klenk H.-P."/>
        </authorList>
    </citation>
    <scope>NUCLEOTIDE SEQUENCE</scope>
    <source>
        <strain evidence="2">DSM 46694</strain>
    </source>
</reference>
<evidence type="ECO:0000313" key="3">
    <source>
        <dbReference type="Proteomes" id="UP001139648"/>
    </source>
</evidence>
<sequence>MSGSRCSTTPPRPTSPVTPPPDQAPDQPCHAAAGLGARAAGELVAPVGRSARTAAGQALGAAAGSLTDAGHDVCGMALGLDAAERSIWRGRGRSAGVAGRAGRAGRGPRQAS</sequence>
<feature type="compositionally biased region" description="Pro residues" evidence="1">
    <location>
        <begin position="10"/>
        <end position="23"/>
    </location>
</feature>
<accession>A0A9X2JZS4</accession>
<evidence type="ECO:0000256" key="1">
    <source>
        <dbReference type="SAM" id="MobiDB-lite"/>
    </source>
</evidence>
<organism evidence="2 3">
    <name type="scientific">Nonomuraea thailandensis</name>
    <dbReference type="NCBI Taxonomy" id="1188745"/>
    <lineage>
        <taxon>Bacteria</taxon>
        <taxon>Bacillati</taxon>
        <taxon>Actinomycetota</taxon>
        <taxon>Actinomycetes</taxon>
        <taxon>Streptosporangiales</taxon>
        <taxon>Streptosporangiaceae</taxon>
        <taxon>Nonomuraea</taxon>
    </lineage>
</organism>
<evidence type="ECO:0000313" key="2">
    <source>
        <dbReference type="EMBL" id="MCP2355163.1"/>
    </source>
</evidence>
<gene>
    <name evidence="2" type="ORF">HD597_002183</name>
</gene>
<protein>
    <submittedName>
        <fullName evidence="2">Uncharacterized protein</fullName>
    </submittedName>
</protein>
<feature type="compositionally biased region" description="Low complexity" evidence="1">
    <location>
        <begin position="94"/>
        <end position="112"/>
    </location>
</feature>
<comment type="caution">
    <text evidence="2">The sequence shown here is derived from an EMBL/GenBank/DDBJ whole genome shotgun (WGS) entry which is preliminary data.</text>
</comment>
<dbReference type="Proteomes" id="UP001139648">
    <property type="component" value="Unassembled WGS sequence"/>
</dbReference>
<feature type="region of interest" description="Disordered" evidence="1">
    <location>
        <begin position="92"/>
        <end position="112"/>
    </location>
</feature>
<keyword evidence="3" id="KW-1185">Reference proteome</keyword>
<feature type="region of interest" description="Disordered" evidence="1">
    <location>
        <begin position="1"/>
        <end position="30"/>
    </location>
</feature>
<dbReference type="RefSeq" id="WP_253741860.1">
    <property type="nucleotide sequence ID" value="NZ_BAABKA010000056.1"/>
</dbReference>
<proteinExistence type="predicted"/>
<dbReference type="AlphaFoldDB" id="A0A9X2JZS4"/>
<dbReference type="EMBL" id="JAMZEB010000002">
    <property type="protein sequence ID" value="MCP2355163.1"/>
    <property type="molecule type" value="Genomic_DNA"/>
</dbReference>
<name>A0A9X2JZS4_9ACTN</name>